<evidence type="ECO:0000313" key="1">
    <source>
        <dbReference type="EMBL" id="ACK51925.1"/>
    </source>
</evidence>
<dbReference type="KEGG" id="msl:Msil_3014"/>
<sequence length="91" mass="10498">MQHTDDSVLVRKVLLENWEPIVCNEILPDDEYDIYIPKLIAFLEAGASRERIIDYLLFVEGVRMGVETDHERVAKVAHNLIVAWKQRHAAA</sequence>
<evidence type="ECO:0000313" key="2">
    <source>
        <dbReference type="Proteomes" id="UP000002257"/>
    </source>
</evidence>
<keyword evidence="2" id="KW-1185">Reference proteome</keyword>
<dbReference type="EMBL" id="CP001280">
    <property type="protein sequence ID" value="ACK51925.1"/>
    <property type="molecule type" value="Genomic_DNA"/>
</dbReference>
<dbReference type="OrthoDB" id="773332at2"/>
<dbReference type="AlphaFoldDB" id="B8EKP7"/>
<name>B8EKP7_METSB</name>
<accession>B8EKP7</accession>
<dbReference type="Proteomes" id="UP000002257">
    <property type="component" value="Chromosome"/>
</dbReference>
<dbReference type="RefSeq" id="WP_012591994.1">
    <property type="nucleotide sequence ID" value="NC_011666.1"/>
</dbReference>
<organism evidence="1 2">
    <name type="scientific">Methylocella silvestris (strain DSM 15510 / CIP 108128 / LMG 27833 / NCIMB 13906 / BL2)</name>
    <dbReference type="NCBI Taxonomy" id="395965"/>
    <lineage>
        <taxon>Bacteria</taxon>
        <taxon>Pseudomonadati</taxon>
        <taxon>Pseudomonadota</taxon>
        <taxon>Alphaproteobacteria</taxon>
        <taxon>Hyphomicrobiales</taxon>
        <taxon>Beijerinckiaceae</taxon>
        <taxon>Methylocella</taxon>
    </lineage>
</organism>
<proteinExistence type="predicted"/>
<protein>
    <submittedName>
        <fullName evidence="1">Uncharacterized protein</fullName>
    </submittedName>
</protein>
<gene>
    <name evidence="1" type="ordered locus">Msil_3014</name>
</gene>
<dbReference type="STRING" id="395965.Msil_3014"/>
<dbReference type="HOGENOM" id="CLU_2423581_0_0_5"/>
<reference evidence="1 2" key="1">
    <citation type="journal article" date="2010" name="J. Bacteriol.">
        <title>Complete genome sequence of the aerobic facultative methanotroph Methylocella silvestris BL2.</title>
        <authorList>
            <person name="Chen Y."/>
            <person name="Crombie A."/>
            <person name="Rahman M.T."/>
            <person name="Dedysh S.N."/>
            <person name="Liesack W."/>
            <person name="Stott M.B."/>
            <person name="Alam M."/>
            <person name="Theisen A.R."/>
            <person name="Murrell J.C."/>
            <person name="Dunfield P.F."/>
        </authorList>
    </citation>
    <scope>NUCLEOTIDE SEQUENCE [LARGE SCALE GENOMIC DNA]</scope>
    <source>
        <strain evidence="2">DSM 15510 / CIP 108128 / LMG 27833 / NCIMB 13906 / BL2</strain>
    </source>
</reference>